<feature type="signal peptide" evidence="19">
    <location>
        <begin position="1"/>
        <end position="20"/>
    </location>
</feature>
<dbReference type="PANTHER" id="PTHR23323:SF26">
    <property type="entry name" value="VACUOLAR PROTEIN SORTING-ASSOCIATED PROTEIN 18 HOMOLOG"/>
    <property type="match status" value="1"/>
</dbReference>
<evidence type="ECO:0000256" key="9">
    <source>
        <dbReference type="ARBA" id="ARBA00022833"/>
    </source>
</evidence>
<dbReference type="GO" id="GO:0007032">
    <property type="term" value="P:endosome organization"/>
    <property type="evidence" value="ECO:0007669"/>
    <property type="project" value="TreeGrafter"/>
</dbReference>
<feature type="active site" evidence="14">
    <location>
        <position position="1294"/>
    </location>
</feature>
<evidence type="ECO:0000256" key="11">
    <source>
        <dbReference type="ARBA" id="ARBA00029433"/>
    </source>
</evidence>
<evidence type="ECO:0000256" key="15">
    <source>
        <dbReference type="PROSITE-ProRule" id="PRU01006"/>
    </source>
</evidence>
<feature type="region of interest" description="Disordered" evidence="18">
    <location>
        <begin position="374"/>
        <end position="401"/>
    </location>
</feature>
<dbReference type="GO" id="GO:0005768">
    <property type="term" value="C:endosome"/>
    <property type="evidence" value="ECO:0007669"/>
    <property type="project" value="TreeGrafter"/>
</dbReference>
<dbReference type="GO" id="GO:0008270">
    <property type="term" value="F:zinc ion binding"/>
    <property type="evidence" value="ECO:0007669"/>
    <property type="project" value="UniProtKB-KW"/>
</dbReference>
<dbReference type="InterPro" id="IPR006939">
    <property type="entry name" value="SNF5"/>
</dbReference>
<evidence type="ECO:0000256" key="18">
    <source>
        <dbReference type="SAM" id="MobiDB-lite"/>
    </source>
</evidence>
<feature type="compositionally biased region" description="Acidic residues" evidence="18">
    <location>
        <begin position="2496"/>
        <end position="2506"/>
    </location>
</feature>
<feature type="region of interest" description="Disordered" evidence="18">
    <location>
        <begin position="2029"/>
        <end position="2085"/>
    </location>
</feature>
<comment type="similarity">
    <text evidence="2">Belongs to the VPS18 family.</text>
</comment>
<evidence type="ECO:0000256" key="12">
    <source>
        <dbReference type="ARBA" id="ARBA00067536"/>
    </source>
</evidence>
<keyword evidence="3 16" id="KW-0645">Protease</keyword>
<feature type="coiled-coil region" evidence="17">
    <location>
        <begin position="947"/>
        <end position="981"/>
    </location>
</feature>
<dbReference type="PANTHER" id="PTHR23323">
    <property type="entry name" value="VACUOLAR PROTEIN SORTING-ASSOCIATED PROTEIN"/>
    <property type="match status" value="1"/>
</dbReference>
<dbReference type="GO" id="GO:0030674">
    <property type="term" value="F:protein-macromolecule adaptor activity"/>
    <property type="evidence" value="ECO:0007669"/>
    <property type="project" value="TreeGrafter"/>
</dbReference>
<keyword evidence="22" id="KW-1185">Reference proteome</keyword>
<dbReference type="PROSITE" id="PS00141">
    <property type="entry name" value="ASP_PROTEASE"/>
    <property type="match status" value="2"/>
</dbReference>
<dbReference type="InterPro" id="IPR033876">
    <property type="entry name" value="SAP-like"/>
</dbReference>
<feature type="compositionally biased region" description="Low complexity" evidence="18">
    <location>
        <begin position="2520"/>
        <end position="2535"/>
    </location>
</feature>
<evidence type="ECO:0000256" key="2">
    <source>
        <dbReference type="ARBA" id="ARBA00010454"/>
    </source>
</evidence>
<keyword evidence="5 19" id="KW-0732">Signal</keyword>
<feature type="domain" description="Peptidase A1" evidence="20">
    <location>
        <begin position="1625"/>
        <end position="1966"/>
    </location>
</feature>
<dbReference type="Pfam" id="PF05131">
    <property type="entry name" value="Pep3_Vps18"/>
    <property type="match status" value="1"/>
</dbReference>
<evidence type="ECO:0000256" key="19">
    <source>
        <dbReference type="SAM" id="SignalP"/>
    </source>
</evidence>
<dbReference type="CDD" id="cd16462">
    <property type="entry name" value="RING-H2_Pep3p-like"/>
    <property type="match status" value="1"/>
</dbReference>
<dbReference type="FunFam" id="2.40.70.10:FF:000011">
    <property type="entry name" value="Aspartic protease"/>
    <property type="match status" value="1"/>
</dbReference>
<sequence>MRTVPIWVLSSLLLTSTGEAVALRKRDGSPARVIGFDLESKIIQAPNDKNGMRRRNTVTTSLDNLQTLYFVNATLGNPPQQFRLHLDTGSSDLWVNTANSQLCQEVPNPCALSGMYAANQSSRFYNKRNDSAWQHQLDKTATMALTTPDGLGAALDTDELPMFVVERVQLQFSVAADFVAAQVANNVLVLALSNGRILRIDLNKPEDIDDIDLPKKTSEVGVIRRMFLDPTASHLLICTALGENYYLHSQHKNPRPLARLRGVSIESVAWNPSLPTASTREIILGASDGNIYEALIEATSEFYKKDIRLKNLHRLQDGPVTGLWADAPQGKSDVRRLMIAQQSRLFHLSGKIGNGYDSHGSVYTKLFESEQPTIHELSRASGAAPSSLVVSPDPPETNPYDDEEAERAYAWLTSQGVFHGKLLTDADAELGKKVFAGSKLQARTDLIHAEASKRRGSPEFVDAIALTQWHILHLVGGRVVATNRLTGAIVYDQIVLDAGQTALGLYVDLQKNTFWLFTSQEIFEVVVTDEDRSIWQIMLKMQQFDGALQHAKTPTQKETIATAYGDYLVGKGYFLEAAAVYGRSNKPFEEVALSLIDNAQPDALRKYLLAKLGSLKKGAIMQRVMIASWLVEVFMAKLNSLDDTIISQAELTENLNPKQSKEQLQDVEKEYKEFVNKYKQDLDKRTVYDVVSSHGRERELLYFANAVNDYNYVLSYWVQRERWPEVLNVLKKQTDPEVFYRYSTVLMTHVATDLVEILMRHSDLKPRSLIPALLEYNRNFKGPLTQNQAVRYLQYIINQVKSKDSAVHNTLVSIHASHPSSDEAGLLAYLEAQGDEPDYDPDFALRLCIQHHRTLSCVHIYTSMGQYLQAVDLALSHDAIELASVIADRPMSNPPLRKRLWLAVARKVITQSDGIKTAIEFLKRCDLLKIEDLIPFFPDFVVIDDFKEEICAALEDYSRNIDGLKKEMDESSQTAANIKVDIAALDQRYAIVEPGEKCYVCGLPLLSRQFFVFPCQHSFHSDCLGRKVLEQAGVGTSKRIKELQVQISKGLVSGVKREAMIMELDSLVASACILCSDFAIKRIDEPFVTARDNLVEWVVGRERTARIADDANAETSRHAAQPDGEPGAELQEGGEEGRLLPEVAGDEDGGDEAVDGQDLGHDGAQRVLHEAVGAQDAGGEDGGGRLGGAVGGADDVAGCPSPSFSAIMRTIPIWVLSSLLLSSTGEAVALRKRDGSPAQVIGFDLESKIIQAPNDKNGMRRRNTVTASLDNLQTLYFVNATLGNPPQQFRLHLDTGSSDLWVNTANSQLCQEVPNPCALSGMYAANQSSSYNYLGSYFNISYVDGSGATGDYVTDDFNIGGTVLTDFQFGIGYESSAAQGILGVGYPMNEVQVGRAGMDPYDNIAAKMKAQGLIQSNAFSLYLNSLSASTGSILFGGVDTEHFVGELQTLPIQMHADIHSEFLVTLTDVTLGSTTMGSDLAIAVLLDSGSSLSYLPDAMVKEIYSMVGAVYQEEQAVAFVPCALRQSPANMTFTFSKPKITVPISELVLDLFKITGRQPTFSNGAPACLFGLAPAGAGTHVLGDTFMRSAYIVYDMENNEISLAQTRFNATRSNILEIGTGRSSVPSAITVAEPVAATHGLRGGGAAAAQSAAYVLTPLAGPFLAGVIKPSLQEVPNPCALSGMYAANQSSSYNYLGSYFNISYVDGSGATGDYVTDDFNIGGTVLTDFQFGIGYESSAAQGILGVGYPMNEVQVGRAGMDPYDNIAAKMKAQGLIQSNAFSLYLNSLSASTGSILFGGVDTEHFVGELQTLPIQMHADIHSEFLVTLTDVTLGSTTMGSDLAIAVLLDSGSSLSYLPDAMVKEIYSMVGAVYQEEQAVAFVPCALRQSPANMTFTFSKPKITVPISELVLDLFKITGRQPTFSNGAPACLFGLAPAGAGTHVLGDTFMRSAYIVYDMENNEISLAQTRFNATRSNILEIGTGRSSVPSAITVAEPVAATHGLRGGGAAAAQSAASIPDGPCRIAAATRRTAMAAQPSTSTSASTPTPSATPVGATAASSSAAASANGNDDASQSDAQAKPAPAVLVRDKESFQKLMVERYVTRDWENQAAQGIAMRYNADSFQRYNDKVAEYKIIRESHRHHFPPARLYGEGYAGWGNGHTEIDPRVKTAFPTQILYPAFKPRLGKRRSPPLTWKKKDIKKQAEQHEELVPVRIDVDTDKLKLRDTFTWNLHDRIVHLDTFAQTLIEDIGLEMGPANKHVHDAIVHQMHDQLMDFYPFAFSEEDALDPELPYSAYKNDEMRILIKLNITIGQHTLVDQFEWEINNPLNSPEEFAATMARDLSLSGEFTTAIAHCIREQTQLFTRSLYGVGHPFDGRPVEDPDLINAFLPSPLPAVFRPQQQAKEYAPYLYELNDMDIERNELVFSREQRRQKRSINRRGGPQLPDLKDRQRTIRTLIVSSVLPGAAASLDETTLYKRVAGAPGTRKRPGARDGDLSESDSSDDSGPDSPAISQLGGGTARTRGLRGAATAAQQRMANLGRSETPDASVIHHHETRRNAGRYGRDLRDDTEEPTTMIITLKINKDKLRRFLQNPKARITPSGSQTPGTPSINRAPSSMPPPSTPASNNQMLPKAGTPAAPQALLGGVSAPNPVEGQPPPPPPPPPEWLSRGLQELRETYPHDQFEGIMRHSCINPETELPVVIPAGQPTPPGHRWMFLPRIRCTDCPGKSYTPGPDMTTGNFERHLGLGNHRKNVDKRCGFDTRPKLKVEASGV</sequence>
<dbReference type="Pfam" id="PF00026">
    <property type="entry name" value="Asp"/>
    <property type="match status" value="3"/>
</dbReference>
<accession>A0A0G4M1G8</accession>
<evidence type="ECO:0000256" key="13">
    <source>
        <dbReference type="ARBA" id="ARBA00068059"/>
    </source>
</evidence>
<dbReference type="GO" id="GO:0048284">
    <property type="term" value="P:organelle fusion"/>
    <property type="evidence" value="ECO:0007669"/>
    <property type="project" value="TreeGrafter"/>
</dbReference>
<keyword evidence="10" id="KW-0472">Membrane</keyword>
<feature type="region of interest" description="Disordered" evidence="18">
    <location>
        <begin position="2428"/>
        <end position="2449"/>
    </location>
</feature>
<dbReference type="SUPFAM" id="SSF50630">
    <property type="entry name" value="Acid proteases"/>
    <property type="match status" value="3"/>
</dbReference>
<keyword evidence="9" id="KW-0862">Zinc</keyword>
<dbReference type="Proteomes" id="UP000044602">
    <property type="component" value="Unassembled WGS sequence"/>
</dbReference>
<feature type="compositionally biased region" description="Acidic residues" evidence="18">
    <location>
        <begin position="1144"/>
        <end position="1155"/>
    </location>
</feature>
<evidence type="ECO:0000256" key="17">
    <source>
        <dbReference type="SAM" id="Coils"/>
    </source>
</evidence>
<feature type="compositionally biased region" description="Low complexity" evidence="18">
    <location>
        <begin position="2029"/>
        <end position="2077"/>
    </location>
</feature>
<dbReference type="EMBL" id="CVQH01020640">
    <property type="protein sequence ID" value="CRK28122.1"/>
    <property type="molecule type" value="Genomic_DNA"/>
</dbReference>
<feature type="region of interest" description="Disordered" evidence="18">
    <location>
        <begin position="2594"/>
        <end position="2669"/>
    </location>
</feature>
<dbReference type="InterPro" id="IPR000547">
    <property type="entry name" value="Clathrin_H-chain/VPS_repeat"/>
</dbReference>
<keyword evidence="4" id="KW-0479">Metal-binding</keyword>
<evidence type="ECO:0000256" key="6">
    <source>
        <dbReference type="ARBA" id="ARBA00022750"/>
    </source>
</evidence>
<protein>
    <recommendedName>
        <fullName evidence="13">Probable aspartic-type endopeptidase OPSB</fullName>
    </recommendedName>
    <alternativeName>
        <fullName evidence="12">Probable aspartic-type endopeptidase opsB</fullName>
    </alternativeName>
</protein>
<evidence type="ECO:0000256" key="10">
    <source>
        <dbReference type="ARBA" id="ARBA00023136"/>
    </source>
</evidence>
<keyword evidence="17" id="KW-0175">Coiled coil</keyword>
<dbReference type="GO" id="GO:0006338">
    <property type="term" value="P:chromatin remodeling"/>
    <property type="evidence" value="ECO:0007669"/>
    <property type="project" value="InterPro"/>
</dbReference>
<dbReference type="Pfam" id="PF26148">
    <property type="entry name" value="VPS18_RING_C"/>
    <property type="match status" value="1"/>
</dbReference>
<reference evidence="22" key="1">
    <citation type="submission" date="2015-05" db="EMBL/GenBank/DDBJ databases">
        <authorList>
            <person name="Fogelqvist Johan"/>
        </authorList>
    </citation>
    <scope>NUCLEOTIDE SEQUENCE [LARGE SCALE GENOMIC DNA]</scope>
</reference>
<dbReference type="CDD" id="cd05474">
    <property type="entry name" value="SAP_like"/>
    <property type="match status" value="2"/>
</dbReference>
<feature type="compositionally biased region" description="Polar residues" evidence="18">
    <location>
        <begin position="2600"/>
        <end position="2613"/>
    </location>
</feature>
<dbReference type="GO" id="GO:0030897">
    <property type="term" value="C:HOPS complex"/>
    <property type="evidence" value="ECO:0007669"/>
    <property type="project" value="TreeGrafter"/>
</dbReference>
<evidence type="ECO:0000256" key="1">
    <source>
        <dbReference type="ARBA" id="ARBA00007447"/>
    </source>
</evidence>
<organism evidence="21 22">
    <name type="scientific">Verticillium longisporum</name>
    <name type="common">Verticillium dahliae var. longisporum</name>
    <dbReference type="NCBI Taxonomy" id="100787"/>
    <lineage>
        <taxon>Eukaryota</taxon>
        <taxon>Fungi</taxon>
        <taxon>Dikarya</taxon>
        <taxon>Ascomycota</taxon>
        <taxon>Pezizomycotina</taxon>
        <taxon>Sordariomycetes</taxon>
        <taxon>Hypocreomycetidae</taxon>
        <taxon>Glomerellales</taxon>
        <taxon>Plectosphaerellaceae</taxon>
        <taxon>Verticillium</taxon>
    </lineage>
</organism>
<evidence type="ECO:0000256" key="8">
    <source>
        <dbReference type="ARBA" id="ARBA00022801"/>
    </source>
</evidence>
<dbReference type="InterPro" id="IPR058919">
    <property type="entry name" value="Pep3/Vps18_RING_C"/>
</dbReference>
<evidence type="ECO:0000313" key="21">
    <source>
        <dbReference type="EMBL" id="CRK28122.1"/>
    </source>
</evidence>
<dbReference type="GO" id="GO:0006508">
    <property type="term" value="P:proteolysis"/>
    <property type="evidence" value="ECO:0007669"/>
    <property type="project" value="UniProtKB-KW"/>
</dbReference>
<keyword evidence="8 16" id="KW-0378">Hydrolase</keyword>
<evidence type="ECO:0000256" key="5">
    <source>
        <dbReference type="ARBA" id="ARBA00022729"/>
    </source>
</evidence>
<feature type="compositionally biased region" description="Pro residues" evidence="18">
    <location>
        <begin position="2655"/>
        <end position="2666"/>
    </location>
</feature>
<feature type="region of interest" description="Disordered" evidence="18">
    <location>
        <begin position="1140"/>
        <end position="1159"/>
    </location>
</feature>
<dbReference type="PROSITE" id="PS51767">
    <property type="entry name" value="PEPTIDASE_A1"/>
    <property type="match status" value="2"/>
</dbReference>
<keyword evidence="7" id="KW-0863">Zinc-finger</keyword>
<feature type="region of interest" description="Disordered" evidence="18">
    <location>
        <begin position="2481"/>
        <end position="2568"/>
    </location>
</feature>
<evidence type="ECO:0000313" key="22">
    <source>
        <dbReference type="Proteomes" id="UP000044602"/>
    </source>
</evidence>
<feature type="region of interest" description="Disordered" evidence="18">
    <location>
        <begin position="1108"/>
        <end position="1133"/>
    </location>
</feature>
<gene>
    <name evidence="21" type="ORF">BN1708_004559</name>
</gene>
<dbReference type="InterPro" id="IPR001461">
    <property type="entry name" value="Aspartic_peptidase_A1"/>
</dbReference>
<dbReference type="GO" id="GO:0000228">
    <property type="term" value="C:nuclear chromosome"/>
    <property type="evidence" value="ECO:0007669"/>
    <property type="project" value="InterPro"/>
</dbReference>
<dbReference type="STRING" id="100787.A0A0G4M1G8"/>
<dbReference type="InterPro" id="IPR033121">
    <property type="entry name" value="PEPTIDASE_A1"/>
</dbReference>
<feature type="repeat" description="CHCR" evidence="15">
    <location>
        <begin position="758"/>
        <end position="917"/>
    </location>
</feature>
<dbReference type="InterPro" id="IPR007810">
    <property type="entry name" value="Pep3/Vps18_beta-prop"/>
</dbReference>
<evidence type="ECO:0000256" key="16">
    <source>
        <dbReference type="RuleBase" id="RU000454"/>
    </source>
</evidence>
<evidence type="ECO:0000256" key="4">
    <source>
        <dbReference type="ARBA" id="ARBA00022723"/>
    </source>
</evidence>
<dbReference type="GO" id="GO:0007033">
    <property type="term" value="P:vacuole organization"/>
    <property type="evidence" value="ECO:0007669"/>
    <property type="project" value="TreeGrafter"/>
</dbReference>
<feature type="domain" description="Peptidase A1" evidence="20">
    <location>
        <begin position="1276"/>
        <end position="1604"/>
    </location>
</feature>
<dbReference type="InterPro" id="IPR001969">
    <property type="entry name" value="Aspartic_peptidase_AS"/>
</dbReference>
<dbReference type="GO" id="GO:0006904">
    <property type="term" value="P:vesicle docking involved in exocytosis"/>
    <property type="evidence" value="ECO:0007669"/>
    <property type="project" value="TreeGrafter"/>
</dbReference>
<dbReference type="GO" id="GO:0004190">
    <property type="term" value="F:aspartic-type endopeptidase activity"/>
    <property type="evidence" value="ECO:0007669"/>
    <property type="project" value="UniProtKB-KW"/>
</dbReference>
<dbReference type="InterPro" id="IPR021109">
    <property type="entry name" value="Peptidase_aspartic_dom_sf"/>
</dbReference>
<evidence type="ECO:0000256" key="14">
    <source>
        <dbReference type="PIRSR" id="PIRSR601461-1"/>
    </source>
</evidence>
<evidence type="ECO:0000256" key="7">
    <source>
        <dbReference type="ARBA" id="ARBA00022771"/>
    </source>
</evidence>
<name>A0A0G4M1G8_VERLO</name>
<dbReference type="GO" id="GO:0006886">
    <property type="term" value="P:intracellular protein transport"/>
    <property type="evidence" value="ECO:0007669"/>
    <property type="project" value="UniProtKB-UniRule"/>
</dbReference>
<dbReference type="PRINTS" id="PR00792">
    <property type="entry name" value="PEPSIN"/>
</dbReference>
<evidence type="ECO:0000259" key="20">
    <source>
        <dbReference type="PROSITE" id="PS51767"/>
    </source>
</evidence>
<feature type="active site" evidence="14">
    <location>
        <position position="1487"/>
    </location>
</feature>
<dbReference type="Gene3D" id="2.40.70.10">
    <property type="entry name" value="Acid Proteases"/>
    <property type="match status" value="5"/>
</dbReference>
<feature type="chain" id="PRO_5002566753" description="Probable aspartic-type endopeptidase OPSB" evidence="19">
    <location>
        <begin position="21"/>
        <end position="2774"/>
    </location>
</feature>
<keyword evidence="6 16" id="KW-0064">Aspartyl protease</keyword>
<dbReference type="PROSITE" id="PS50236">
    <property type="entry name" value="CHCR"/>
    <property type="match status" value="1"/>
</dbReference>
<proteinExistence type="inferred from homology"/>
<evidence type="ECO:0000256" key="3">
    <source>
        <dbReference type="ARBA" id="ARBA00022670"/>
    </source>
</evidence>
<comment type="subcellular location">
    <subcellularLocation>
        <location evidence="11">Endomembrane system</location>
        <topology evidence="11">Peripheral membrane protein</topology>
        <orientation evidence="11">Cytoplasmic side</orientation>
    </subcellularLocation>
</comment>
<comment type="similarity">
    <text evidence="1 16">Belongs to the peptidase A1 family.</text>
</comment>
<dbReference type="Pfam" id="PF04855">
    <property type="entry name" value="SNF5"/>
    <property type="match status" value="1"/>
</dbReference>